<feature type="repeat" description="PPR" evidence="3">
    <location>
        <begin position="382"/>
        <end position="416"/>
    </location>
</feature>
<dbReference type="PANTHER" id="PTHR46128:SF358">
    <property type="entry name" value="TETRATRICOPEPTIDE REPEAT (TPR)-LIKE SUPERFAMILY PROTEIN"/>
    <property type="match status" value="1"/>
</dbReference>
<evidence type="ECO:0008006" key="6">
    <source>
        <dbReference type="Google" id="ProtNLM"/>
    </source>
</evidence>
<dbReference type="Pfam" id="PF01535">
    <property type="entry name" value="PPR"/>
    <property type="match status" value="2"/>
</dbReference>
<dbReference type="InterPro" id="IPR011990">
    <property type="entry name" value="TPR-like_helical_dom_sf"/>
</dbReference>
<feature type="repeat" description="PPR" evidence="3">
    <location>
        <begin position="417"/>
        <end position="451"/>
    </location>
</feature>
<feature type="repeat" description="PPR" evidence="3">
    <location>
        <begin position="289"/>
        <end position="323"/>
    </location>
</feature>
<proteinExistence type="inferred from homology"/>
<dbReference type="Proteomes" id="UP001174677">
    <property type="component" value="Chromosome 6"/>
</dbReference>
<feature type="repeat" description="PPR" evidence="3">
    <location>
        <begin position="452"/>
        <end position="486"/>
    </location>
</feature>
<dbReference type="PANTHER" id="PTHR46128">
    <property type="entry name" value="MITOCHONDRIAL GROUP I INTRON SPLICING FACTOR CCM1"/>
    <property type="match status" value="1"/>
</dbReference>
<dbReference type="EMBL" id="JARPOI010000006">
    <property type="protein sequence ID" value="KAJ9178665.1"/>
    <property type="molecule type" value="Genomic_DNA"/>
</dbReference>
<accession>A0ABQ9MGC0</accession>
<dbReference type="InterPro" id="IPR002885">
    <property type="entry name" value="PPR_rpt"/>
</dbReference>
<evidence type="ECO:0000256" key="1">
    <source>
        <dbReference type="ARBA" id="ARBA00007626"/>
    </source>
</evidence>
<keyword evidence="5" id="KW-1185">Reference proteome</keyword>
<dbReference type="SUPFAM" id="SSF81901">
    <property type="entry name" value="HCP-like"/>
    <property type="match status" value="1"/>
</dbReference>
<sequence>MITESPTGKSLQLQLQRALSTIQSPCLLLFTRSFHSSAPTSSAILKDAPFFRSKFKSASFAHLDDALVSFNHVIHMHPLPSRVQFNQFLSAFVRMKQCHTVVSLSKTIELLGVSHDIYSLSILINCFCHLHLADFGFSILGQNPQIWIGARHYFFGDMVAGGYEPDVHTYTVLVNSLCIFGKTNVAIGLLKGMVERDSDPDTVTYIIIIGALCKDKLVVEALDLFSQMRNKGISTNVITYNSLIHGLCKLGKRNQALAFILIDILCKEGMVSEAQNTFKILIQRGLEPNVVTYNSLIDGLCISDQWKEALALLKNMVGRNISSNVFTFNKLINTLCKKGLVSNAQIIIRIMIQIGVEPGVVTYNSLMDGYLFNLMVTNRIVNVFSYNILINGYCKSKRIDEAKKLFDEMPWKSLFPNSVTFNALIKGLWQVGWPRIAKELFKNMCSHGPQPNIATYRILLDGLCKQGDLDEALTLFKTMEKSQFKLDNVIYTILIDGLFKAGKFNDAKELFSRLSENGLQPDFFTYGTIIKGLCKEGLLDEAYKVFSEMKEGGCLPNSCYNVIVQGFLRHKDVPRASQLIDEIFYKGFFADDTTTELVFLLLHGGDLILRKL</sequence>
<keyword evidence="2" id="KW-0677">Repeat</keyword>
<evidence type="ECO:0000256" key="3">
    <source>
        <dbReference type="PROSITE-ProRule" id="PRU00708"/>
    </source>
</evidence>
<gene>
    <name evidence="4" type="ORF">P3X46_010532</name>
</gene>
<comment type="similarity">
    <text evidence="1">Belongs to the PPR family. P subfamily.</text>
</comment>
<dbReference type="Pfam" id="PF12854">
    <property type="entry name" value="PPR_1"/>
    <property type="match status" value="4"/>
</dbReference>
<protein>
    <recommendedName>
        <fullName evidence="6">Pentacotripeptide-repeat region of PRORP domain-containing protein</fullName>
    </recommendedName>
</protein>
<dbReference type="InterPro" id="IPR050872">
    <property type="entry name" value="PPR_P_subfamily"/>
</dbReference>
<dbReference type="PROSITE" id="PS51375">
    <property type="entry name" value="PPR"/>
    <property type="match status" value="10"/>
</dbReference>
<comment type="caution">
    <text evidence="4">The sequence shown here is derived from an EMBL/GenBank/DDBJ whole genome shotgun (WGS) entry which is preliminary data.</text>
</comment>
<evidence type="ECO:0000313" key="5">
    <source>
        <dbReference type="Proteomes" id="UP001174677"/>
    </source>
</evidence>
<feature type="repeat" description="PPR" evidence="3">
    <location>
        <begin position="236"/>
        <end position="272"/>
    </location>
</feature>
<feature type="repeat" description="PPR" evidence="3">
    <location>
        <begin position="201"/>
        <end position="235"/>
    </location>
</feature>
<organism evidence="4 5">
    <name type="scientific">Hevea brasiliensis</name>
    <name type="common">Para rubber tree</name>
    <name type="synonym">Siphonia brasiliensis</name>
    <dbReference type="NCBI Taxonomy" id="3981"/>
    <lineage>
        <taxon>Eukaryota</taxon>
        <taxon>Viridiplantae</taxon>
        <taxon>Streptophyta</taxon>
        <taxon>Embryophyta</taxon>
        <taxon>Tracheophyta</taxon>
        <taxon>Spermatophyta</taxon>
        <taxon>Magnoliopsida</taxon>
        <taxon>eudicotyledons</taxon>
        <taxon>Gunneridae</taxon>
        <taxon>Pentapetalae</taxon>
        <taxon>rosids</taxon>
        <taxon>fabids</taxon>
        <taxon>Malpighiales</taxon>
        <taxon>Euphorbiaceae</taxon>
        <taxon>Crotonoideae</taxon>
        <taxon>Micrandreae</taxon>
        <taxon>Hevea</taxon>
    </lineage>
</organism>
<name>A0ABQ9MGC0_HEVBR</name>
<evidence type="ECO:0000313" key="4">
    <source>
        <dbReference type="EMBL" id="KAJ9178665.1"/>
    </source>
</evidence>
<feature type="repeat" description="PPR" evidence="3">
    <location>
        <begin position="166"/>
        <end position="200"/>
    </location>
</feature>
<feature type="repeat" description="PPR" evidence="3">
    <location>
        <begin position="522"/>
        <end position="556"/>
    </location>
</feature>
<dbReference type="Gene3D" id="1.25.40.10">
    <property type="entry name" value="Tetratricopeptide repeat domain"/>
    <property type="match status" value="6"/>
</dbReference>
<dbReference type="NCBIfam" id="TIGR00756">
    <property type="entry name" value="PPR"/>
    <property type="match status" value="8"/>
</dbReference>
<dbReference type="Pfam" id="PF13041">
    <property type="entry name" value="PPR_2"/>
    <property type="match status" value="3"/>
</dbReference>
<feature type="repeat" description="PPR" evidence="3">
    <location>
        <begin position="487"/>
        <end position="521"/>
    </location>
</feature>
<evidence type="ECO:0000256" key="2">
    <source>
        <dbReference type="ARBA" id="ARBA00022737"/>
    </source>
</evidence>
<feature type="repeat" description="PPR" evidence="3">
    <location>
        <begin position="324"/>
        <end position="358"/>
    </location>
</feature>
<reference evidence="4" key="1">
    <citation type="journal article" date="2023" name="Plant Biotechnol. J.">
        <title>Chromosome-level wild Hevea brasiliensis genome provides new tools for genomic-assisted breeding and valuable loci to elevate rubber yield.</title>
        <authorList>
            <person name="Cheng H."/>
            <person name="Song X."/>
            <person name="Hu Y."/>
            <person name="Wu T."/>
            <person name="Yang Q."/>
            <person name="An Z."/>
            <person name="Feng S."/>
            <person name="Deng Z."/>
            <person name="Wu W."/>
            <person name="Zeng X."/>
            <person name="Tu M."/>
            <person name="Wang X."/>
            <person name="Huang H."/>
        </authorList>
    </citation>
    <scope>NUCLEOTIDE SEQUENCE</scope>
    <source>
        <strain evidence="4">MT/VB/25A 57/8</strain>
    </source>
</reference>